<evidence type="ECO:0000313" key="2">
    <source>
        <dbReference type="Proteomes" id="UP000828941"/>
    </source>
</evidence>
<organism evidence="1 2">
    <name type="scientific">Bauhinia variegata</name>
    <name type="common">Purple orchid tree</name>
    <name type="synonym">Phanera variegata</name>
    <dbReference type="NCBI Taxonomy" id="167791"/>
    <lineage>
        <taxon>Eukaryota</taxon>
        <taxon>Viridiplantae</taxon>
        <taxon>Streptophyta</taxon>
        <taxon>Embryophyta</taxon>
        <taxon>Tracheophyta</taxon>
        <taxon>Spermatophyta</taxon>
        <taxon>Magnoliopsida</taxon>
        <taxon>eudicotyledons</taxon>
        <taxon>Gunneridae</taxon>
        <taxon>Pentapetalae</taxon>
        <taxon>rosids</taxon>
        <taxon>fabids</taxon>
        <taxon>Fabales</taxon>
        <taxon>Fabaceae</taxon>
        <taxon>Cercidoideae</taxon>
        <taxon>Cercideae</taxon>
        <taxon>Bauhiniinae</taxon>
        <taxon>Bauhinia</taxon>
    </lineage>
</organism>
<dbReference type="EMBL" id="CM039439">
    <property type="protein sequence ID" value="KAI4297581.1"/>
    <property type="molecule type" value="Genomic_DNA"/>
</dbReference>
<keyword evidence="2" id="KW-1185">Reference proteome</keyword>
<evidence type="ECO:0000313" key="1">
    <source>
        <dbReference type="EMBL" id="KAI4297581.1"/>
    </source>
</evidence>
<gene>
    <name evidence="1" type="ORF">L6164_037466</name>
</gene>
<dbReference type="Proteomes" id="UP000828941">
    <property type="component" value="Chromosome 14"/>
</dbReference>
<accession>A0ACB9KKB5</accession>
<sequence>MSISKKNVVVVREVWQHNLHTEFSLILEFVHRHLFASLDTEFPGTIFKPMVDKRFYSKLPASMNYQFMKLNVDALNIIQVGLTLSNAHGTESCTWEFNFQDFDIKRDFCDIESIQILQKQGIDFERNQILGIDSRVFGMLIRNSGLMLNRLTWATFHSCYDFGYMIKILTQHPLPHDVGSFIFLVSETFGQKVYDMKHIMRFCNGLYGGLENVATALNVDRQAGKRHQAGSDSLLILHTFMKRRDVYFGGSCRHKNLSLERFQGILHGFEVNAHCLIK</sequence>
<name>A0ACB9KKB5_BAUVA</name>
<protein>
    <submittedName>
        <fullName evidence="1">Uncharacterized protein</fullName>
    </submittedName>
</protein>
<reference evidence="1 2" key="1">
    <citation type="journal article" date="2022" name="DNA Res.">
        <title>Chromosomal-level genome assembly of the orchid tree Bauhinia variegata (Leguminosae; Cercidoideae) supports the allotetraploid origin hypothesis of Bauhinia.</title>
        <authorList>
            <person name="Zhong Y."/>
            <person name="Chen Y."/>
            <person name="Zheng D."/>
            <person name="Pang J."/>
            <person name="Liu Y."/>
            <person name="Luo S."/>
            <person name="Meng S."/>
            <person name="Qian L."/>
            <person name="Wei D."/>
            <person name="Dai S."/>
            <person name="Zhou R."/>
        </authorList>
    </citation>
    <scope>NUCLEOTIDE SEQUENCE [LARGE SCALE GENOMIC DNA]</scope>
    <source>
        <strain evidence="1">BV-YZ2020</strain>
    </source>
</reference>
<proteinExistence type="predicted"/>
<comment type="caution">
    <text evidence="1">The sequence shown here is derived from an EMBL/GenBank/DDBJ whole genome shotgun (WGS) entry which is preliminary data.</text>
</comment>